<keyword evidence="1" id="KW-0175">Coiled coil</keyword>
<comment type="caution">
    <text evidence="3">The sequence shown here is derived from an EMBL/GenBank/DDBJ whole genome shotgun (WGS) entry which is preliminary data.</text>
</comment>
<feature type="compositionally biased region" description="Basic and acidic residues" evidence="2">
    <location>
        <begin position="1"/>
        <end position="15"/>
    </location>
</feature>
<protein>
    <submittedName>
        <fullName evidence="3">Uncharacterized protein</fullName>
    </submittedName>
</protein>
<evidence type="ECO:0000256" key="1">
    <source>
        <dbReference type="SAM" id="Coils"/>
    </source>
</evidence>
<name>A0A9D3UET8_9ROSI</name>
<organism evidence="3 4">
    <name type="scientific">Gossypium stocksii</name>
    <dbReference type="NCBI Taxonomy" id="47602"/>
    <lineage>
        <taxon>Eukaryota</taxon>
        <taxon>Viridiplantae</taxon>
        <taxon>Streptophyta</taxon>
        <taxon>Embryophyta</taxon>
        <taxon>Tracheophyta</taxon>
        <taxon>Spermatophyta</taxon>
        <taxon>Magnoliopsida</taxon>
        <taxon>eudicotyledons</taxon>
        <taxon>Gunneridae</taxon>
        <taxon>Pentapetalae</taxon>
        <taxon>rosids</taxon>
        <taxon>malvids</taxon>
        <taxon>Malvales</taxon>
        <taxon>Malvaceae</taxon>
        <taxon>Malvoideae</taxon>
        <taxon>Gossypium</taxon>
    </lineage>
</organism>
<evidence type="ECO:0000313" key="3">
    <source>
        <dbReference type="EMBL" id="KAH1039270.1"/>
    </source>
</evidence>
<reference evidence="3 4" key="1">
    <citation type="journal article" date="2021" name="Plant Biotechnol. J.">
        <title>Multi-omics assisted identification of the key and species-specific regulatory components of drought-tolerant mechanisms in Gossypium stocksii.</title>
        <authorList>
            <person name="Yu D."/>
            <person name="Ke L."/>
            <person name="Zhang D."/>
            <person name="Wu Y."/>
            <person name="Sun Y."/>
            <person name="Mei J."/>
            <person name="Sun J."/>
            <person name="Sun Y."/>
        </authorList>
    </citation>
    <scope>NUCLEOTIDE SEQUENCE [LARGE SCALE GENOMIC DNA]</scope>
    <source>
        <strain evidence="4">cv. E1</strain>
        <tissue evidence="3">Leaf</tissue>
    </source>
</reference>
<accession>A0A9D3UET8</accession>
<feature type="coiled-coil region" evidence="1">
    <location>
        <begin position="57"/>
        <end position="91"/>
    </location>
</feature>
<keyword evidence="4" id="KW-1185">Reference proteome</keyword>
<gene>
    <name evidence="3" type="ORF">J1N35_041013</name>
</gene>
<dbReference type="EMBL" id="JAIQCV010000012">
    <property type="protein sequence ID" value="KAH1039270.1"/>
    <property type="molecule type" value="Genomic_DNA"/>
</dbReference>
<feature type="region of interest" description="Disordered" evidence="2">
    <location>
        <begin position="1"/>
        <end position="23"/>
    </location>
</feature>
<proteinExistence type="predicted"/>
<dbReference type="AlphaFoldDB" id="A0A9D3UET8"/>
<dbReference type="Proteomes" id="UP000828251">
    <property type="component" value="Unassembled WGS sequence"/>
</dbReference>
<evidence type="ECO:0000256" key="2">
    <source>
        <dbReference type="SAM" id="MobiDB-lite"/>
    </source>
</evidence>
<sequence>MSLKQTDRLRPRGTLDKSSSPVTSGIQAIGYEGTIGMSKEEFGHKWAKKPILMKEKLSALEKYVNKLEESMKDIKESLDVVEDHIDDWKDQFRDYVNMSLNSTIDKVNE</sequence>
<evidence type="ECO:0000313" key="4">
    <source>
        <dbReference type="Proteomes" id="UP000828251"/>
    </source>
</evidence>